<name>A0A7W7NS72_9SPHN</name>
<evidence type="ECO:0000259" key="5">
    <source>
        <dbReference type="PROSITE" id="PS51891"/>
    </source>
</evidence>
<dbReference type="Gene3D" id="3.90.1590.10">
    <property type="entry name" value="glutathione-dependent formaldehyde- activating enzyme (gfa)"/>
    <property type="match status" value="1"/>
</dbReference>
<dbReference type="GO" id="GO:0016846">
    <property type="term" value="F:carbon-sulfur lyase activity"/>
    <property type="evidence" value="ECO:0007669"/>
    <property type="project" value="InterPro"/>
</dbReference>
<protein>
    <recommendedName>
        <fullName evidence="5">CENP-V/GFA domain-containing protein</fullName>
    </recommendedName>
</protein>
<comment type="similarity">
    <text evidence="1">Belongs to the Gfa family.</text>
</comment>
<evidence type="ECO:0000256" key="4">
    <source>
        <dbReference type="ARBA" id="ARBA00023239"/>
    </source>
</evidence>
<evidence type="ECO:0000256" key="3">
    <source>
        <dbReference type="ARBA" id="ARBA00022833"/>
    </source>
</evidence>
<reference evidence="6 7" key="1">
    <citation type="submission" date="2020-08" db="EMBL/GenBank/DDBJ databases">
        <title>Functional genomics of gut bacteria from endangered species of beetles.</title>
        <authorList>
            <person name="Carlos-Shanley C."/>
        </authorList>
    </citation>
    <scope>NUCLEOTIDE SEQUENCE [LARGE SCALE GENOMIC DNA]</scope>
    <source>
        <strain evidence="6 7">S00224</strain>
    </source>
</reference>
<accession>A0A7W7NS72</accession>
<keyword evidence="7" id="KW-1185">Reference proteome</keyword>
<dbReference type="GO" id="GO:0046872">
    <property type="term" value="F:metal ion binding"/>
    <property type="evidence" value="ECO:0007669"/>
    <property type="project" value="UniProtKB-KW"/>
</dbReference>
<dbReference type="RefSeq" id="WP_184164346.1">
    <property type="nucleotide sequence ID" value="NZ_JACHLN010000001.1"/>
</dbReference>
<keyword evidence="3" id="KW-0862">Zinc</keyword>
<evidence type="ECO:0000256" key="2">
    <source>
        <dbReference type="ARBA" id="ARBA00022723"/>
    </source>
</evidence>
<keyword evidence="2" id="KW-0479">Metal-binding</keyword>
<sequence>MTTRTASCRCGQLRAECTGEPVRISVCHCLNCKQRSGSAFAVQARFPTDQVTITGQSTEWLAPSESGGPPASFHFCPVCGGNVWYSGGGIADTIAIPVGHFADPAFPAPSISVFEERQCAWLSITGVVEHYD</sequence>
<organism evidence="6 7">
    <name type="scientific">Sphingomonas kyeonggiensis</name>
    <dbReference type="NCBI Taxonomy" id="1268553"/>
    <lineage>
        <taxon>Bacteria</taxon>
        <taxon>Pseudomonadati</taxon>
        <taxon>Pseudomonadota</taxon>
        <taxon>Alphaproteobacteria</taxon>
        <taxon>Sphingomonadales</taxon>
        <taxon>Sphingomonadaceae</taxon>
        <taxon>Sphingomonas</taxon>
    </lineage>
</organism>
<dbReference type="EMBL" id="JACHLN010000001">
    <property type="protein sequence ID" value="MBB4838354.1"/>
    <property type="molecule type" value="Genomic_DNA"/>
</dbReference>
<dbReference type="SUPFAM" id="SSF51316">
    <property type="entry name" value="Mss4-like"/>
    <property type="match status" value="1"/>
</dbReference>
<evidence type="ECO:0000313" key="7">
    <source>
        <dbReference type="Proteomes" id="UP000575241"/>
    </source>
</evidence>
<dbReference type="Pfam" id="PF04828">
    <property type="entry name" value="GFA"/>
    <property type="match status" value="1"/>
</dbReference>
<gene>
    <name evidence="6" type="ORF">HNP52_001405</name>
</gene>
<dbReference type="PROSITE" id="PS51891">
    <property type="entry name" value="CENP_V_GFA"/>
    <property type="match status" value="1"/>
</dbReference>
<dbReference type="PANTHER" id="PTHR33337:SF40">
    <property type="entry name" value="CENP-V_GFA DOMAIN-CONTAINING PROTEIN-RELATED"/>
    <property type="match status" value="1"/>
</dbReference>
<proteinExistence type="inferred from homology"/>
<comment type="caution">
    <text evidence="6">The sequence shown here is derived from an EMBL/GenBank/DDBJ whole genome shotgun (WGS) entry which is preliminary data.</text>
</comment>
<dbReference type="InterPro" id="IPR006913">
    <property type="entry name" value="CENP-V/GFA"/>
</dbReference>
<dbReference type="AlphaFoldDB" id="A0A7W7NS72"/>
<evidence type="ECO:0000256" key="1">
    <source>
        <dbReference type="ARBA" id="ARBA00005495"/>
    </source>
</evidence>
<dbReference type="PANTHER" id="PTHR33337">
    <property type="entry name" value="GFA DOMAIN-CONTAINING PROTEIN"/>
    <property type="match status" value="1"/>
</dbReference>
<feature type="domain" description="CENP-V/GFA" evidence="5">
    <location>
        <begin position="4"/>
        <end position="115"/>
    </location>
</feature>
<keyword evidence="4" id="KW-0456">Lyase</keyword>
<dbReference type="Proteomes" id="UP000575241">
    <property type="component" value="Unassembled WGS sequence"/>
</dbReference>
<evidence type="ECO:0000313" key="6">
    <source>
        <dbReference type="EMBL" id="MBB4838354.1"/>
    </source>
</evidence>
<dbReference type="InterPro" id="IPR011057">
    <property type="entry name" value="Mss4-like_sf"/>
</dbReference>